<evidence type="ECO:0000313" key="3">
    <source>
        <dbReference type="Proteomes" id="UP000501568"/>
    </source>
</evidence>
<sequence length="68" mass="7221">MDRKTLPVFAAIALIVAAVAVTPRPHADIQLMTHDAADTAPHKLQAAVDLGVVVISFLYTWTGNAVAR</sequence>
<keyword evidence="3" id="KW-1185">Reference proteome</keyword>
<accession>A0A6G6Y854</accession>
<gene>
    <name evidence="2" type="ORF">G5C33_15940</name>
</gene>
<dbReference type="AlphaFoldDB" id="A0A6G6Y854"/>
<reference evidence="2 3" key="1">
    <citation type="submission" date="2020-02" db="EMBL/GenBank/DDBJ databases">
        <authorList>
            <person name="Zheng R.K."/>
            <person name="Sun C.M."/>
        </authorList>
    </citation>
    <scope>NUCLEOTIDE SEQUENCE [LARGE SCALE GENOMIC DNA]</scope>
    <source>
        <strain evidence="3">zrk23</strain>
    </source>
</reference>
<dbReference type="Proteomes" id="UP000501568">
    <property type="component" value="Chromosome"/>
</dbReference>
<proteinExistence type="predicted"/>
<dbReference type="RefSeq" id="WP_165328051.1">
    <property type="nucleotide sequence ID" value="NZ_CP049109.1"/>
</dbReference>
<keyword evidence="1" id="KW-1133">Transmembrane helix</keyword>
<organism evidence="2 3">
    <name type="scientific">Stakelama tenebrarum</name>
    <dbReference type="NCBI Taxonomy" id="2711215"/>
    <lineage>
        <taxon>Bacteria</taxon>
        <taxon>Pseudomonadati</taxon>
        <taxon>Pseudomonadota</taxon>
        <taxon>Alphaproteobacteria</taxon>
        <taxon>Sphingomonadales</taxon>
        <taxon>Sphingomonadaceae</taxon>
        <taxon>Stakelama</taxon>
    </lineage>
</organism>
<dbReference type="KEGG" id="spzr:G5C33_15940"/>
<protein>
    <submittedName>
        <fullName evidence="2">Uncharacterized protein</fullName>
    </submittedName>
</protein>
<feature type="transmembrane region" description="Helical" evidence="1">
    <location>
        <begin position="44"/>
        <end position="62"/>
    </location>
</feature>
<dbReference type="EMBL" id="CP049109">
    <property type="protein sequence ID" value="QIG81122.1"/>
    <property type="molecule type" value="Genomic_DNA"/>
</dbReference>
<keyword evidence="1" id="KW-0812">Transmembrane</keyword>
<name>A0A6G6Y854_9SPHN</name>
<evidence type="ECO:0000256" key="1">
    <source>
        <dbReference type="SAM" id="Phobius"/>
    </source>
</evidence>
<keyword evidence="1" id="KW-0472">Membrane</keyword>
<evidence type="ECO:0000313" key="2">
    <source>
        <dbReference type="EMBL" id="QIG81122.1"/>
    </source>
</evidence>